<reference evidence="4 7" key="3">
    <citation type="submission" date="2016-08" db="EMBL/GenBank/DDBJ databases">
        <authorList>
            <person name="Seilhamer J.J."/>
        </authorList>
    </citation>
    <scope>NUCLEOTIDE SEQUENCE [LARGE SCALE GENOMIC DNA]</scope>
    <source>
        <strain evidence="4 7">NML150140-1</strain>
    </source>
</reference>
<evidence type="ECO:0000313" key="8">
    <source>
        <dbReference type="Proteomes" id="UP000094869"/>
    </source>
</evidence>
<proteinExistence type="predicted"/>
<dbReference type="EMBL" id="MEHA01000018">
    <property type="protein sequence ID" value="ODR47999.1"/>
    <property type="molecule type" value="Genomic_DNA"/>
</dbReference>
<dbReference type="AlphaFoldDB" id="A0A1E3APG9"/>
<reference evidence="6 9" key="1">
    <citation type="submission" date="2016-07" db="EMBL/GenBank/DDBJ databases">
        <title>Characterization of isolates of Eisenbergiella tayi derived from blood cultures, using whole genome sequencing.</title>
        <authorList>
            <person name="Burdz T."/>
            <person name="Wiebe D."/>
            <person name="Huynh C."/>
            <person name="Bernard K."/>
        </authorList>
    </citation>
    <scope>NUCLEOTIDE SEQUENCE [LARGE SCALE GENOMIC DNA]</scope>
    <source>
        <strain evidence="2 6">NML 110608</strain>
        <strain evidence="3 9">NML 120489</strain>
    </source>
</reference>
<dbReference type="OrthoDB" id="9791702at2"/>
<evidence type="ECO:0000313" key="2">
    <source>
        <dbReference type="EMBL" id="ODM08958.1"/>
    </source>
</evidence>
<evidence type="ECO:0000313" key="5">
    <source>
        <dbReference type="EMBL" id="ODR59771.1"/>
    </source>
</evidence>
<protein>
    <recommendedName>
        <fullName evidence="1">PPC domain-containing protein</fullName>
    </recommendedName>
</protein>
<sequence>MKAFMGSGVGRTVILELDRGDDIVESVEKTLEKEGIKNAYIASAVGSIQHLEYHRPLTMDEATEDEFLSLDGPFETGGVTGTVIDGVAHLHFSGGGVQGIHVGHLEKGTRVLYLMELVVIELEGFALKRVLTPENVKKLFPVSEEPS</sequence>
<dbReference type="Proteomes" id="UP000095003">
    <property type="component" value="Unassembled WGS sequence"/>
</dbReference>
<evidence type="ECO:0000313" key="7">
    <source>
        <dbReference type="Proteomes" id="UP000094271"/>
    </source>
</evidence>
<evidence type="ECO:0000313" key="4">
    <source>
        <dbReference type="EMBL" id="ODR47999.1"/>
    </source>
</evidence>
<dbReference type="InterPro" id="IPR005175">
    <property type="entry name" value="PPC_dom"/>
</dbReference>
<dbReference type="Proteomes" id="UP000094271">
    <property type="component" value="Unassembled WGS sequence"/>
</dbReference>
<evidence type="ECO:0000313" key="3">
    <source>
        <dbReference type="EMBL" id="ODM10645.1"/>
    </source>
</evidence>
<dbReference type="PROSITE" id="PS51742">
    <property type="entry name" value="PPC"/>
    <property type="match status" value="1"/>
</dbReference>
<name>A0A1E3APG9_9FIRM</name>
<feature type="domain" description="PPC" evidence="1">
    <location>
        <begin position="7"/>
        <end position="143"/>
    </location>
</feature>
<comment type="caution">
    <text evidence="3">The sequence shown here is derived from an EMBL/GenBank/DDBJ whole genome shotgun (WGS) entry which is preliminary data.</text>
</comment>
<dbReference type="EMBL" id="MEHD01000014">
    <property type="protein sequence ID" value="ODR59771.1"/>
    <property type="molecule type" value="Genomic_DNA"/>
</dbReference>
<dbReference type="RefSeq" id="WP_069151172.1">
    <property type="nucleotide sequence ID" value="NZ_DBFYTC010000181.1"/>
</dbReference>
<dbReference type="PANTHER" id="PTHR34988">
    <property type="entry name" value="PROTEIN, PUTATIVE-RELATED"/>
    <property type="match status" value="1"/>
</dbReference>
<dbReference type="EMBL" id="MCGI01000003">
    <property type="protein sequence ID" value="ODM10645.1"/>
    <property type="molecule type" value="Genomic_DNA"/>
</dbReference>
<organism evidence="3 9">
    <name type="scientific">Eisenbergiella tayi</name>
    <dbReference type="NCBI Taxonomy" id="1432052"/>
    <lineage>
        <taxon>Bacteria</taxon>
        <taxon>Bacillati</taxon>
        <taxon>Bacillota</taxon>
        <taxon>Clostridia</taxon>
        <taxon>Lachnospirales</taxon>
        <taxon>Lachnospiraceae</taxon>
        <taxon>Eisenbergiella</taxon>
    </lineage>
</organism>
<gene>
    <name evidence="3" type="ORF">BEH84_03074</name>
    <name evidence="4" type="ORF">BEI59_21790</name>
    <name evidence="2" type="ORF">BEI61_00587</name>
    <name evidence="5" type="ORF">BEI63_06340</name>
</gene>
<dbReference type="Gene3D" id="3.30.1330.80">
    <property type="entry name" value="Hypothetical protein, similar to alpha- acetolactate decarboxylase, domain 2"/>
    <property type="match status" value="1"/>
</dbReference>
<dbReference type="CDD" id="cd11378">
    <property type="entry name" value="DUF296"/>
    <property type="match status" value="1"/>
</dbReference>
<dbReference type="PATRIC" id="fig|1432052.3.peg.3400"/>
<dbReference type="Pfam" id="PF03479">
    <property type="entry name" value="PCC"/>
    <property type="match status" value="1"/>
</dbReference>
<dbReference type="PANTHER" id="PTHR34988:SF1">
    <property type="entry name" value="DNA-BINDING PROTEIN"/>
    <property type="match status" value="1"/>
</dbReference>
<dbReference type="GeneID" id="93303213"/>
<evidence type="ECO:0000313" key="6">
    <source>
        <dbReference type="Proteomes" id="UP000094067"/>
    </source>
</evidence>
<dbReference type="Proteomes" id="UP000094869">
    <property type="component" value="Unassembled WGS sequence"/>
</dbReference>
<keyword evidence="8" id="KW-1185">Reference proteome</keyword>
<dbReference type="Proteomes" id="UP000094067">
    <property type="component" value="Unassembled WGS sequence"/>
</dbReference>
<evidence type="ECO:0000259" key="1">
    <source>
        <dbReference type="PROSITE" id="PS51742"/>
    </source>
</evidence>
<accession>A0A1E3APG9</accession>
<reference evidence="5 8" key="2">
    <citation type="submission" date="2016-08" db="EMBL/GenBank/DDBJ databases">
        <title>Characterization of Isolates of Eisenbergiella tayi Derived from Blood Cultures, Using Whole Genome Sequencing.</title>
        <authorList>
            <person name="Bernier A.-M."/>
            <person name="Burdz T."/>
            <person name="Wiebe D."/>
            <person name="Bernard K."/>
        </authorList>
    </citation>
    <scope>NUCLEOTIDE SEQUENCE [LARGE SCALE GENOMIC DNA]</scope>
    <source>
        <strain evidence="5 8">NML120146</strain>
    </source>
</reference>
<evidence type="ECO:0000313" key="9">
    <source>
        <dbReference type="Proteomes" id="UP000095003"/>
    </source>
</evidence>
<dbReference type="SUPFAM" id="SSF117856">
    <property type="entry name" value="AF0104/ALDC/Ptd012-like"/>
    <property type="match status" value="1"/>
</dbReference>
<dbReference type="EMBL" id="MCGH01000001">
    <property type="protein sequence ID" value="ODM08958.1"/>
    <property type="molecule type" value="Genomic_DNA"/>
</dbReference>